<dbReference type="InterPro" id="IPR050464">
    <property type="entry name" value="Zeta_carotene_desat/Oxidored"/>
</dbReference>
<dbReference type="Proteomes" id="UP001150924">
    <property type="component" value="Unassembled WGS sequence"/>
</dbReference>
<dbReference type="SUPFAM" id="SSF51905">
    <property type="entry name" value="FAD/NAD(P)-binding domain"/>
    <property type="match status" value="2"/>
</dbReference>
<dbReference type="PANTHER" id="PTHR42923">
    <property type="entry name" value="PROTOPORPHYRINOGEN OXIDASE"/>
    <property type="match status" value="1"/>
</dbReference>
<dbReference type="Pfam" id="PF13450">
    <property type="entry name" value="NAD_binding_8"/>
    <property type="match status" value="1"/>
</dbReference>
<name>A0A9X3ELM5_9BACT</name>
<feature type="coiled-coil region" evidence="1">
    <location>
        <begin position="7"/>
        <end position="41"/>
    </location>
</feature>
<dbReference type="EMBL" id="JAPNKE010000002">
    <property type="protein sequence ID" value="MCY1006308.1"/>
    <property type="molecule type" value="Genomic_DNA"/>
</dbReference>
<sequence>MAYRDDREALLLQLAALEHDNERLRRELADADARARGVADDTRERRRSGAHKTCVMCGGVTLLPVAIFAGHDTRAPLPLHMSTLRFTSPSGGFTHSAPVHSLACSTCGFIHNFIDMTHRTQGAEHPRRTAPGGTELPSPTSAAMSAGPPTRPRKLAVFGGGLGSLSAVFALTELPGWRERYDITVYQIGWRLGGKARSGRNLRAHARSEALGHHVWFGWYDNAFALARRVYAETRRAPGAPLATFKEAFKPCDHLLLGTGDRSDRTPPWKMSLPRSDSLPGDGAAQPSVWHFAQTLLLWAIDCIPRLHPQYATWSAIVPRWPDASRSLWPALMRRAGGQGVRAYDGFDPQSPDYDGLLRRAAAAVHGEDAPKTSRQRRAWAQPLTHCGEHSLRALVGLGARQSHPQFTIMVDLALATVRGILHDGLDRAGFSAIDDQDLRAWLRRHGASEESLASTVLVALYADHMSYESGDVERPAAAAGALLRAALRRYLAFSGALYYTPAAGLGEVLFAPLYRLLRDRGVRFRFFHKLKHLCPDPKQPAVSAAVVGRQIELAPGVDDYEPLIKVKGLPCWPSRPLYSQIVLGDDPVIQAIDFEANESPEVEEVVLRAGVDFDEIVLGVPPPALAGAARELAARDPRWQSMLEHTHSIAAIGAQLWLSPTWPQLMGAPAQAGAGGIVRTELPRWVNLSTAAVYEGWPREHWPGAIASLSGPRPDRAADGSREPVRDIAETWLKSHPRALWPEASLAGADEFNWELLVDPQGRAAEHRLAAQHCWATQNASDRQIVTLPGDPRHRLAAGDSGFRNLWLAGDWVGGGLDLACAEGAVMAGLQAARALSGEAIVIHGERDGLDPE</sequence>
<dbReference type="RefSeq" id="WP_267768435.1">
    <property type="nucleotide sequence ID" value="NZ_JAPNKE010000002.1"/>
</dbReference>
<dbReference type="InterPro" id="IPR036188">
    <property type="entry name" value="FAD/NAD-bd_sf"/>
</dbReference>
<keyword evidence="4" id="KW-1185">Reference proteome</keyword>
<dbReference type="PANTHER" id="PTHR42923:SF46">
    <property type="entry name" value="AMINE OXIDASE"/>
    <property type="match status" value="1"/>
</dbReference>
<accession>A0A9X3ELM5</accession>
<dbReference type="AlphaFoldDB" id="A0A9X3ELM5"/>
<organism evidence="3 4">
    <name type="scientific">Nannocystis pusilla</name>
    <dbReference type="NCBI Taxonomy" id="889268"/>
    <lineage>
        <taxon>Bacteria</taxon>
        <taxon>Pseudomonadati</taxon>
        <taxon>Myxococcota</taxon>
        <taxon>Polyangia</taxon>
        <taxon>Nannocystales</taxon>
        <taxon>Nannocystaceae</taxon>
        <taxon>Nannocystis</taxon>
    </lineage>
</organism>
<gene>
    <name evidence="3" type="ORF">OV079_12205</name>
</gene>
<evidence type="ECO:0000313" key="3">
    <source>
        <dbReference type="EMBL" id="MCY1006308.1"/>
    </source>
</evidence>
<proteinExistence type="predicted"/>
<keyword evidence="1" id="KW-0175">Coiled coil</keyword>
<reference evidence="3" key="1">
    <citation type="submission" date="2022-11" db="EMBL/GenBank/DDBJ databases">
        <title>Minimal conservation of predation-associated metabolite biosynthetic gene clusters underscores biosynthetic potential of Myxococcota including descriptions for ten novel species: Archangium lansinium sp. nov., Myxococcus landrumus sp. nov., Nannocystis bai.</title>
        <authorList>
            <person name="Ahearne A."/>
            <person name="Stevens C."/>
            <person name="Phillips K."/>
        </authorList>
    </citation>
    <scope>NUCLEOTIDE SEQUENCE</scope>
    <source>
        <strain evidence="3">Na p29</strain>
    </source>
</reference>
<dbReference type="GO" id="GO:0016491">
    <property type="term" value="F:oxidoreductase activity"/>
    <property type="evidence" value="ECO:0007669"/>
    <property type="project" value="TreeGrafter"/>
</dbReference>
<evidence type="ECO:0000256" key="1">
    <source>
        <dbReference type="SAM" id="Coils"/>
    </source>
</evidence>
<feature type="region of interest" description="Disordered" evidence="2">
    <location>
        <begin position="121"/>
        <end position="150"/>
    </location>
</feature>
<evidence type="ECO:0000313" key="4">
    <source>
        <dbReference type="Proteomes" id="UP001150924"/>
    </source>
</evidence>
<comment type="caution">
    <text evidence="3">The sequence shown here is derived from an EMBL/GenBank/DDBJ whole genome shotgun (WGS) entry which is preliminary data.</text>
</comment>
<evidence type="ECO:0000256" key="2">
    <source>
        <dbReference type="SAM" id="MobiDB-lite"/>
    </source>
</evidence>
<protein>
    <submittedName>
        <fullName evidence="3">NAD(P)-binding protein</fullName>
    </submittedName>
</protein>